<dbReference type="VEuPathDB" id="VectorBase:ISCI002377"/>
<reference evidence="3" key="2">
    <citation type="submission" date="2020-05" db="UniProtKB">
        <authorList>
            <consortium name="EnsemblMetazoa"/>
        </authorList>
    </citation>
    <scope>IDENTIFICATION</scope>
    <source>
        <strain evidence="3">wikel</strain>
    </source>
</reference>
<dbReference type="HOGENOM" id="CLU_1316708_0_0_1"/>
<evidence type="ECO:0000313" key="2">
    <source>
        <dbReference type="EMBL" id="EEC03450.1"/>
    </source>
</evidence>
<organism>
    <name type="scientific">Ixodes scapularis</name>
    <name type="common">Black-legged tick</name>
    <name type="synonym">Deer tick</name>
    <dbReference type="NCBI Taxonomy" id="6945"/>
    <lineage>
        <taxon>Eukaryota</taxon>
        <taxon>Metazoa</taxon>
        <taxon>Ecdysozoa</taxon>
        <taxon>Arthropoda</taxon>
        <taxon>Chelicerata</taxon>
        <taxon>Arachnida</taxon>
        <taxon>Acari</taxon>
        <taxon>Parasitiformes</taxon>
        <taxon>Ixodida</taxon>
        <taxon>Ixodoidea</taxon>
        <taxon>Ixodidae</taxon>
        <taxon>Ixodinae</taxon>
        <taxon>Ixodes</taxon>
    </lineage>
</organism>
<evidence type="ECO:0000313" key="3">
    <source>
        <dbReference type="EnsemblMetazoa" id="ISCW002377-PA"/>
    </source>
</evidence>
<sequence length="209" mass="21275">MVVDDSCSAIVSSGVGGSSTGGIGGTGGGDIASRNAEIDEPEPSLLAGSIEKPLGGGMDGGIGGLGGGGESGLRSPADEARLSLPLGLWLIAVTDRRRSTGEAGPGDISSLSLADTVITDTVEHFPERRPVLDGDFAWRRLPLGVPTVMDRFPTSVPPLENLCIPAVPSAPSSLPDSEDDSSPNTPPELCRFLPTTCTENRTGIAISIL</sequence>
<keyword evidence="4" id="KW-1185">Reference proteome</keyword>
<dbReference type="EMBL" id="ABJB010670030">
    <property type="status" value="NOT_ANNOTATED_CDS"/>
    <property type="molecule type" value="Genomic_DNA"/>
</dbReference>
<dbReference type="VEuPathDB" id="VectorBase:ISCW002377"/>
<dbReference type="InParanoid" id="B7PA28"/>
<feature type="region of interest" description="Disordered" evidence="1">
    <location>
        <begin position="167"/>
        <end position="189"/>
    </location>
</feature>
<proteinExistence type="predicted"/>
<gene>
    <name evidence="2" type="ORF">IscW_ISCW002377</name>
</gene>
<protein>
    <submittedName>
        <fullName evidence="2 3">Uncharacterized protein</fullName>
    </submittedName>
</protein>
<dbReference type="PaxDb" id="6945-B7PA28"/>
<dbReference type="EMBL" id="DS668772">
    <property type="protein sequence ID" value="EEC03450.1"/>
    <property type="molecule type" value="Genomic_DNA"/>
</dbReference>
<evidence type="ECO:0000256" key="1">
    <source>
        <dbReference type="SAM" id="MobiDB-lite"/>
    </source>
</evidence>
<evidence type="ECO:0000313" key="4">
    <source>
        <dbReference type="Proteomes" id="UP000001555"/>
    </source>
</evidence>
<reference evidence="2 4" key="1">
    <citation type="submission" date="2008-03" db="EMBL/GenBank/DDBJ databases">
        <title>Annotation of Ixodes scapularis.</title>
        <authorList>
            <consortium name="Ixodes scapularis Genome Project Consortium"/>
            <person name="Caler E."/>
            <person name="Hannick L.I."/>
            <person name="Bidwell S."/>
            <person name="Joardar V."/>
            <person name="Thiagarajan M."/>
            <person name="Amedeo P."/>
            <person name="Galinsky K.J."/>
            <person name="Schobel S."/>
            <person name="Inman J."/>
            <person name="Hostetler J."/>
            <person name="Miller J."/>
            <person name="Hammond M."/>
            <person name="Megy K."/>
            <person name="Lawson D."/>
            <person name="Kodira C."/>
            <person name="Sutton G."/>
            <person name="Meyer J."/>
            <person name="Hill C.A."/>
            <person name="Birren B."/>
            <person name="Nene V."/>
            <person name="Collins F."/>
            <person name="Alarcon-Chaidez F."/>
            <person name="Wikel S."/>
            <person name="Strausberg R."/>
        </authorList>
    </citation>
    <scope>NUCLEOTIDE SEQUENCE [LARGE SCALE GENOMIC DNA]</scope>
    <source>
        <strain evidence="4">Wikel</strain>
        <strain evidence="2">Wikel colony</strain>
    </source>
</reference>
<name>B7PA28_IXOSC</name>
<dbReference type="Proteomes" id="UP000001555">
    <property type="component" value="Unassembled WGS sequence"/>
</dbReference>
<dbReference type="AlphaFoldDB" id="B7PA28"/>
<dbReference type="EnsemblMetazoa" id="ISCW002377-RA">
    <property type="protein sequence ID" value="ISCW002377-PA"/>
    <property type="gene ID" value="ISCW002377"/>
</dbReference>
<accession>B7PA28</accession>